<evidence type="ECO:0000256" key="13">
    <source>
        <dbReference type="ARBA" id="ARBA00037649"/>
    </source>
</evidence>
<evidence type="ECO:0000256" key="1">
    <source>
        <dbReference type="ARBA" id="ARBA00000382"/>
    </source>
</evidence>
<feature type="compositionally biased region" description="Polar residues" evidence="16">
    <location>
        <begin position="30"/>
        <end position="48"/>
    </location>
</feature>
<evidence type="ECO:0000256" key="10">
    <source>
        <dbReference type="ARBA" id="ARBA00023277"/>
    </source>
</evidence>
<dbReference type="InterPro" id="IPR050732">
    <property type="entry name" value="Beta-glucan_modifiers"/>
</dbReference>
<feature type="transmembrane region" description="Helical" evidence="17">
    <location>
        <begin position="344"/>
        <end position="367"/>
    </location>
</feature>
<dbReference type="PANTHER" id="PTHR16631">
    <property type="entry name" value="GLUCAN 1,3-BETA-GLUCOSIDASE"/>
    <property type="match status" value="1"/>
</dbReference>
<organism evidence="18 19">
    <name type="scientific">Delitschia confertaspora ATCC 74209</name>
    <dbReference type="NCBI Taxonomy" id="1513339"/>
    <lineage>
        <taxon>Eukaryota</taxon>
        <taxon>Fungi</taxon>
        <taxon>Dikarya</taxon>
        <taxon>Ascomycota</taxon>
        <taxon>Pezizomycotina</taxon>
        <taxon>Dothideomycetes</taxon>
        <taxon>Pleosporomycetidae</taxon>
        <taxon>Pleosporales</taxon>
        <taxon>Delitschiaceae</taxon>
        <taxon>Delitschia</taxon>
    </lineage>
</organism>
<dbReference type="EC" id="3.2.1.39" evidence="4"/>
<dbReference type="PANTHER" id="PTHR16631:SF17">
    <property type="entry name" value="GLUCAN ENDO-1,3-BETA-GLUCOSIDASE BTGC"/>
    <property type="match status" value="1"/>
</dbReference>
<dbReference type="FunFam" id="3.20.20.80:FF:000151">
    <property type="entry name" value="Glucan endo-1,3-beta-glucosidase btgC"/>
    <property type="match status" value="1"/>
</dbReference>
<keyword evidence="19" id="KW-1185">Reference proteome</keyword>
<sequence length="713" mass="77215">MPAQPLDSDYSNYSNYEPYQPHEPYKPHEPSSQQYQQQIHNPQSSLSDISAVPPPPPHRELPNGTHGQSSYNEMSDYNHHGNNAAVPNNGSYGTAPLPEVTPGADNLGDNAAGGGINGIARDVANAHERESGVQALRDINNWGTTGRGVAGPRGVPLDRSETSTPYAHHGSEPPTPPRHGQAYTPYGSTLPLGSGVNVSLPGSTYTSEGSLPLGGGRAPSSAASPFLDNPYNRYSSSNLGLAPRMASINPNEVADDDDWGMYRSPTQKRKSFIPFTSVSRHHHSDPPAAAAGVAAGAGAGTAAAATSGPNDVHGYYNAVPQGADATEKSEWLAHETVRSNRLRWIVGAIIVFVIIAAIVGGVVGGILGRRHSGGDGGGGNKASLESVTDDKINDLHKDSKEIQSLLNNKDFHKVFPGMDYTPLNAQYPECMHAPPSQNNVTRDMAILSQLTNSVRLYGTDCNQTEMVLHAIDRLELADMKVWLGVWIGTNETTNARQISQMWKVLDNYESKRFKGVIVGNEVLYRDDQNLTAMVDIIDAVKRNLTDKSIDLPIATADLGDKWTADLAQKVDIVMSNIHPFFAGVKAEVAAAWTWNFWTDHDVRLTQGTKIKQIISEVGWPSKGGNTCGQGTCTSKADGSVAGIEEMNTFMEDWVCPSLKNGTEYFWFEAFDEPWKFSFNRPGKEWEDQWGLMDVNRKLKDGVKIPDCGGQTAA</sequence>
<name>A0A9P4JR28_9PLEO</name>
<keyword evidence="6 18" id="KW-0378">Hydrolase</keyword>
<evidence type="ECO:0000256" key="7">
    <source>
        <dbReference type="ARBA" id="ARBA00022968"/>
    </source>
</evidence>
<dbReference type="OrthoDB" id="68336at2759"/>
<dbReference type="GO" id="GO:0005576">
    <property type="term" value="C:extracellular region"/>
    <property type="evidence" value="ECO:0007669"/>
    <property type="project" value="TreeGrafter"/>
</dbReference>
<comment type="subcellular location">
    <subcellularLocation>
        <location evidence="2">Cell membrane</location>
        <topology evidence="2">Single-pass type II membrane protein</topology>
    </subcellularLocation>
</comment>
<accession>A0A9P4JR28</accession>
<proteinExistence type="inferred from homology"/>
<dbReference type="GO" id="GO:0042973">
    <property type="term" value="F:glucan endo-1,3-beta-D-glucosidase activity"/>
    <property type="evidence" value="ECO:0007669"/>
    <property type="project" value="UniProtKB-EC"/>
</dbReference>
<reference evidence="18" key="1">
    <citation type="journal article" date="2020" name="Stud. Mycol.">
        <title>101 Dothideomycetes genomes: a test case for predicting lifestyles and emergence of pathogens.</title>
        <authorList>
            <person name="Haridas S."/>
            <person name="Albert R."/>
            <person name="Binder M."/>
            <person name="Bloem J."/>
            <person name="Labutti K."/>
            <person name="Salamov A."/>
            <person name="Andreopoulos B."/>
            <person name="Baker S."/>
            <person name="Barry K."/>
            <person name="Bills G."/>
            <person name="Bluhm B."/>
            <person name="Cannon C."/>
            <person name="Castanera R."/>
            <person name="Culley D."/>
            <person name="Daum C."/>
            <person name="Ezra D."/>
            <person name="Gonzalez J."/>
            <person name="Henrissat B."/>
            <person name="Kuo A."/>
            <person name="Liang C."/>
            <person name="Lipzen A."/>
            <person name="Lutzoni F."/>
            <person name="Magnuson J."/>
            <person name="Mondo S."/>
            <person name="Nolan M."/>
            <person name="Ohm R."/>
            <person name="Pangilinan J."/>
            <person name="Park H.-J."/>
            <person name="Ramirez L."/>
            <person name="Alfaro M."/>
            <person name="Sun H."/>
            <person name="Tritt A."/>
            <person name="Yoshinaga Y."/>
            <person name="Zwiers L.-H."/>
            <person name="Turgeon B."/>
            <person name="Goodwin S."/>
            <person name="Spatafora J."/>
            <person name="Crous P."/>
            <person name="Grigoriev I."/>
        </authorList>
    </citation>
    <scope>NUCLEOTIDE SEQUENCE</scope>
    <source>
        <strain evidence="18">ATCC 74209</strain>
    </source>
</reference>
<evidence type="ECO:0000313" key="19">
    <source>
        <dbReference type="Proteomes" id="UP000799536"/>
    </source>
</evidence>
<evidence type="ECO:0000256" key="15">
    <source>
        <dbReference type="ARBA" id="ARBA00043078"/>
    </source>
</evidence>
<dbReference type="Proteomes" id="UP000799536">
    <property type="component" value="Unassembled WGS sequence"/>
</dbReference>
<comment type="similarity">
    <text evidence="3">Belongs to the glycosyl hydrolase 17 family.</text>
</comment>
<dbReference type="Gene3D" id="3.20.20.80">
    <property type="entry name" value="Glycosidases"/>
    <property type="match status" value="2"/>
</dbReference>
<dbReference type="EMBL" id="ML993887">
    <property type="protein sequence ID" value="KAF2204016.1"/>
    <property type="molecule type" value="Genomic_DNA"/>
</dbReference>
<feature type="region of interest" description="Disordered" evidence="16">
    <location>
        <begin position="144"/>
        <end position="189"/>
    </location>
</feature>
<evidence type="ECO:0000256" key="9">
    <source>
        <dbReference type="ARBA" id="ARBA00023180"/>
    </source>
</evidence>
<evidence type="ECO:0000256" key="17">
    <source>
        <dbReference type="SAM" id="Phobius"/>
    </source>
</evidence>
<evidence type="ECO:0000256" key="12">
    <source>
        <dbReference type="ARBA" id="ARBA00023326"/>
    </source>
</evidence>
<comment type="catalytic activity">
    <reaction evidence="1">
        <text>Hydrolysis of (1-&gt;3)-beta-D-glucosidic linkages in (1-&gt;3)-beta-D-glucans.</text>
        <dbReference type="EC" id="3.2.1.39"/>
    </reaction>
</comment>
<keyword evidence="7" id="KW-0735">Signal-anchor</keyword>
<keyword evidence="17" id="KW-0812">Transmembrane</keyword>
<evidence type="ECO:0000256" key="14">
    <source>
        <dbReference type="ARBA" id="ARBA00042373"/>
    </source>
</evidence>
<evidence type="ECO:0000256" key="3">
    <source>
        <dbReference type="ARBA" id="ARBA00008773"/>
    </source>
</evidence>
<keyword evidence="9" id="KW-0325">Glycoprotein</keyword>
<protein>
    <recommendedName>
        <fullName evidence="4">glucan endo-1,3-beta-D-glucosidase</fullName>
        <ecNumber evidence="4">3.2.1.39</ecNumber>
    </recommendedName>
    <alternativeName>
        <fullName evidence="15">Endo-1,3-beta-glucanase btgC</fullName>
    </alternativeName>
    <alternativeName>
        <fullName evidence="14">Laminarinase btgC</fullName>
    </alternativeName>
</protein>
<keyword evidence="12" id="KW-0624">Polysaccharide degradation</keyword>
<keyword evidence="5" id="KW-1003">Cell membrane</keyword>
<keyword evidence="11" id="KW-0961">Cell wall biogenesis/degradation</keyword>
<dbReference type="SUPFAM" id="SSF51445">
    <property type="entry name" value="(Trans)glycosidases"/>
    <property type="match status" value="1"/>
</dbReference>
<evidence type="ECO:0000313" key="18">
    <source>
        <dbReference type="EMBL" id="KAF2204016.1"/>
    </source>
</evidence>
<evidence type="ECO:0000256" key="6">
    <source>
        <dbReference type="ARBA" id="ARBA00022801"/>
    </source>
</evidence>
<evidence type="ECO:0000256" key="4">
    <source>
        <dbReference type="ARBA" id="ARBA00012780"/>
    </source>
</evidence>
<comment type="caution">
    <text evidence="18">The sequence shown here is derived from an EMBL/GenBank/DDBJ whole genome shotgun (WGS) entry which is preliminary data.</text>
</comment>
<dbReference type="GO" id="GO:0000272">
    <property type="term" value="P:polysaccharide catabolic process"/>
    <property type="evidence" value="ECO:0007669"/>
    <property type="project" value="UniProtKB-KW"/>
</dbReference>
<keyword evidence="17" id="KW-1133">Transmembrane helix</keyword>
<evidence type="ECO:0000256" key="11">
    <source>
        <dbReference type="ARBA" id="ARBA00023316"/>
    </source>
</evidence>
<comment type="function">
    <text evidence="13">Glucanases play a role in cell expansion during growth, in cell-cell fusion during mating, and in spore release during sporulation. This enzyme may be involved in beta-glucan degradation. Active on laminarin and lichenan.</text>
</comment>
<evidence type="ECO:0000256" key="5">
    <source>
        <dbReference type="ARBA" id="ARBA00022475"/>
    </source>
</evidence>
<evidence type="ECO:0000256" key="16">
    <source>
        <dbReference type="SAM" id="MobiDB-lite"/>
    </source>
</evidence>
<dbReference type="GO" id="GO:0005886">
    <property type="term" value="C:plasma membrane"/>
    <property type="evidence" value="ECO:0007669"/>
    <property type="project" value="UniProtKB-SubCell"/>
</dbReference>
<feature type="compositionally biased region" description="Polar residues" evidence="16">
    <location>
        <begin position="65"/>
        <end position="75"/>
    </location>
</feature>
<evidence type="ECO:0000256" key="8">
    <source>
        <dbReference type="ARBA" id="ARBA00023136"/>
    </source>
</evidence>
<dbReference type="AlphaFoldDB" id="A0A9P4JR28"/>
<evidence type="ECO:0000256" key="2">
    <source>
        <dbReference type="ARBA" id="ARBA00004401"/>
    </source>
</evidence>
<feature type="region of interest" description="Disordered" evidence="16">
    <location>
        <begin position="201"/>
        <end position="227"/>
    </location>
</feature>
<keyword evidence="10" id="KW-0119">Carbohydrate metabolism</keyword>
<dbReference type="GO" id="GO:0071555">
    <property type="term" value="P:cell wall organization"/>
    <property type="evidence" value="ECO:0007669"/>
    <property type="project" value="UniProtKB-KW"/>
</dbReference>
<dbReference type="GO" id="GO:0009277">
    <property type="term" value="C:fungal-type cell wall"/>
    <property type="evidence" value="ECO:0007669"/>
    <property type="project" value="TreeGrafter"/>
</dbReference>
<feature type="region of interest" description="Disordered" evidence="16">
    <location>
        <begin position="1"/>
        <end position="97"/>
    </location>
</feature>
<keyword evidence="8 17" id="KW-0472">Membrane</keyword>
<dbReference type="GO" id="GO:0009986">
    <property type="term" value="C:cell surface"/>
    <property type="evidence" value="ECO:0007669"/>
    <property type="project" value="TreeGrafter"/>
</dbReference>
<dbReference type="InterPro" id="IPR017853">
    <property type="entry name" value="GH"/>
</dbReference>
<gene>
    <name evidence="18" type="ORF">GQ43DRAFT_218592</name>
</gene>